<organism evidence="2 3">
    <name type="scientific">Nitrosomonas marina</name>
    <dbReference type="NCBI Taxonomy" id="917"/>
    <lineage>
        <taxon>Bacteria</taxon>
        <taxon>Pseudomonadati</taxon>
        <taxon>Pseudomonadota</taxon>
        <taxon>Betaproteobacteria</taxon>
        <taxon>Nitrosomonadales</taxon>
        <taxon>Nitrosomonadaceae</taxon>
        <taxon>Nitrosomonas</taxon>
    </lineage>
</organism>
<dbReference type="PANTHER" id="PTHR43798:SF33">
    <property type="entry name" value="HYDROLASE, PUTATIVE (AFU_ORTHOLOGUE AFUA_2G14860)-RELATED"/>
    <property type="match status" value="1"/>
</dbReference>
<feature type="domain" description="AB hydrolase-1" evidence="1">
    <location>
        <begin position="83"/>
        <end position="370"/>
    </location>
</feature>
<dbReference type="RefSeq" id="WP_090627607.1">
    <property type="nucleotide sequence ID" value="NZ_FOCP01000002.1"/>
</dbReference>
<proteinExistence type="predicted"/>
<evidence type="ECO:0000259" key="1">
    <source>
        <dbReference type="Pfam" id="PF00561"/>
    </source>
</evidence>
<dbReference type="OrthoDB" id="2987348at2"/>
<dbReference type="InterPro" id="IPR000639">
    <property type="entry name" value="Epox_hydrolase-like"/>
</dbReference>
<evidence type="ECO:0000313" key="2">
    <source>
        <dbReference type="EMBL" id="SEM80775.1"/>
    </source>
</evidence>
<sequence length="421" mass="47669">MNSKPGVIHDSSLYKAFSQSPVRAAGNKPDLSIYRSPGKAEYGAFSYTAPVEGLLQIGGPHSAETKWTDDFEIAWTKMGDRGPLVLFLHGVPTNRSQWEEVQGQISRFCETISIDMLGMGESSKPRLYGRKDDPVSNDRWHWANDVDYIEKLMQHEFPGRRFIFIADDWGSGIASHYAARHNDRLEALIQVDPVAFDGYPVNEIQAIGRASEIPNTPEGDAQFAMLFAAFDQTLVQILKSMVYDPSRYNQYNLRYLTFPYVDVDYERNGQNDGITDVARSTTMRLKLHNLRVLSDRAAILSPALLLPYHPQCNPNGVQYQNITVPTLIMWGEYDNMMPAAQTQRFVHALGTKDVQISYVPRAGHFPATDNPDHVTDTIINFIRRIVGHQALADIYIGNHGIWKGDERQMIQELRMIYGLKD</sequence>
<protein>
    <submittedName>
        <fullName evidence="2">Pimeloyl-ACP methyl ester carboxylesterase</fullName>
    </submittedName>
</protein>
<gene>
    <name evidence="2" type="ORF">SAMN05216325_102217</name>
</gene>
<dbReference type="PANTHER" id="PTHR43798">
    <property type="entry name" value="MONOACYLGLYCEROL LIPASE"/>
    <property type="match status" value="1"/>
</dbReference>
<name>A0A1H8BD26_9PROT</name>
<dbReference type="EMBL" id="FOCP01000002">
    <property type="protein sequence ID" value="SEM80775.1"/>
    <property type="molecule type" value="Genomic_DNA"/>
</dbReference>
<dbReference type="Proteomes" id="UP000199459">
    <property type="component" value="Unassembled WGS sequence"/>
</dbReference>
<dbReference type="Pfam" id="PF00561">
    <property type="entry name" value="Abhydrolase_1"/>
    <property type="match status" value="1"/>
</dbReference>
<reference evidence="2 3" key="1">
    <citation type="submission" date="2016-10" db="EMBL/GenBank/DDBJ databases">
        <authorList>
            <person name="de Groot N.N."/>
        </authorList>
    </citation>
    <scope>NUCLEOTIDE SEQUENCE [LARGE SCALE GENOMIC DNA]</scope>
    <source>
        <strain evidence="2 3">Nm22</strain>
    </source>
</reference>
<dbReference type="SUPFAM" id="SSF53474">
    <property type="entry name" value="alpha/beta-Hydrolases"/>
    <property type="match status" value="1"/>
</dbReference>
<dbReference type="InterPro" id="IPR029058">
    <property type="entry name" value="AB_hydrolase_fold"/>
</dbReference>
<dbReference type="AlphaFoldDB" id="A0A1H8BD26"/>
<accession>A0A1H8BD26</accession>
<dbReference type="Gene3D" id="3.40.50.1820">
    <property type="entry name" value="alpha/beta hydrolase"/>
    <property type="match status" value="1"/>
</dbReference>
<dbReference type="GO" id="GO:0016020">
    <property type="term" value="C:membrane"/>
    <property type="evidence" value="ECO:0007669"/>
    <property type="project" value="TreeGrafter"/>
</dbReference>
<evidence type="ECO:0000313" key="3">
    <source>
        <dbReference type="Proteomes" id="UP000199459"/>
    </source>
</evidence>
<dbReference type="InterPro" id="IPR000073">
    <property type="entry name" value="AB_hydrolase_1"/>
</dbReference>
<dbReference type="InterPro" id="IPR050266">
    <property type="entry name" value="AB_hydrolase_sf"/>
</dbReference>
<dbReference type="PRINTS" id="PR00412">
    <property type="entry name" value="EPOXHYDRLASE"/>
</dbReference>
<dbReference type="STRING" id="917.SAMN05216326_1342"/>
<dbReference type="GO" id="GO:0003824">
    <property type="term" value="F:catalytic activity"/>
    <property type="evidence" value="ECO:0007669"/>
    <property type="project" value="InterPro"/>
</dbReference>